<keyword evidence="7" id="KW-0653">Protein transport</keyword>
<protein>
    <submittedName>
        <fullName evidence="12">Uncharacterized protein</fullName>
    </submittedName>
</protein>
<comment type="subcellular location">
    <subcellularLocation>
        <location evidence="1">Mitochondrion outer membrane</location>
        <topology evidence="1">Multi-pass membrane protein</topology>
    </subcellularLocation>
</comment>
<evidence type="ECO:0000256" key="7">
    <source>
        <dbReference type="ARBA" id="ARBA00022927"/>
    </source>
</evidence>
<keyword evidence="4" id="KW-1134">Transmembrane beta strand</keyword>
<evidence type="ECO:0000256" key="11">
    <source>
        <dbReference type="SAM" id="MobiDB-lite"/>
    </source>
</evidence>
<dbReference type="GO" id="GO:0030150">
    <property type="term" value="P:protein import into mitochondrial matrix"/>
    <property type="evidence" value="ECO:0007669"/>
    <property type="project" value="InterPro"/>
</dbReference>
<comment type="similarity">
    <text evidence="2">Belongs to the Tom40 family.</text>
</comment>
<keyword evidence="8" id="KW-0626">Porin</keyword>
<feature type="compositionally biased region" description="Polar residues" evidence="11">
    <location>
        <begin position="1"/>
        <end position="11"/>
    </location>
</feature>
<keyword evidence="6" id="KW-1000">Mitochondrion outer membrane</keyword>
<keyword evidence="8" id="KW-0406">Ion transport</keyword>
<reference evidence="12" key="2">
    <citation type="submission" date="2022-10" db="EMBL/GenBank/DDBJ databases">
        <authorList>
            <consortium name="ENA_rothamsted_submissions"/>
            <consortium name="culmorum"/>
            <person name="King R."/>
        </authorList>
    </citation>
    <scope>NUCLEOTIDE SEQUENCE</scope>
</reference>
<dbReference type="EMBL" id="OU895877">
    <property type="protein sequence ID" value="CAG9799707.1"/>
    <property type="molecule type" value="Genomic_DNA"/>
</dbReference>
<dbReference type="Proteomes" id="UP001153620">
    <property type="component" value="Chromosome 1"/>
</dbReference>
<evidence type="ECO:0000256" key="3">
    <source>
        <dbReference type="ARBA" id="ARBA00022448"/>
    </source>
</evidence>
<dbReference type="GO" id="GO:0015288">
    <property type="term" value="F:porin activity"/>
    <property type="evidence" value="ECO:0007669"/>
    <property type="project" value="UniProtKB-KW"/>
</dbReference>
<evidence type="ECO:0000256" key="4">
    <source>
        <dbReference type="ARBA" id="ARBA00022452"/>
    </source>
</evidence>
<dbReference type="AlphaFoldDB" id="A0A9N9RNV6"/>
<gene>
    <name evidence="12" type="ORF">CHIRRI_LOCUS2666</name>
</gene>
<dbReference type="GO" id="GO:0005741">
    <property type="term" value="C:mitochondrial outer membrane"/>
    <property type="evidence" value="ECO:0007669"/>
    <property type="project" value="UniProtKB-SubCell"/>
</dbReference>
<dbReference type="InterPro" id="IPR023614">
    <property type="entry name" value="Porin_dom_sf"/>
</dbReference>
<reference evidence="12" key="1">
    <citation type="submission" date="2022-01" db="EMBL/GenBank/DDBJ databases">
        <authorList>
            <person name="King R."/>
        </authorList>
    </citation>
    <scope>NUCLEOTIDE SEQUENCE</scope>
</reference>
<evidence type="ECO:0000256" key="2">
    <source>
        <dbReference type="ARBA" id="ARBA00010510"/>
    </source>
</evidence>
<dbReference type="GO" id="GO:0046930">
    <property type="term" value="C:pore complex"/>
    <property type="evidence" value="ECO:0007669"/>
    <property type="project" value="UniProtKB-KW"/>
</dbReference>
<evidence type="ECO:0000256" key="8">
    <source>
        <dbReference type="ARBA" id="ARBA00023114"/>
    </source>
</evidence>
<dbReference type="FunFam" id="2.40.160.10:FF:000005">
    <property type="entry name" value="mitochondrial import receptor subunit TOM40 homolog"/>
    <property type="match status" value="1"/>
</dbReference>
<dbReference type="InterPro" id="IPR037930">
    <property type="entry name" value="Tom40"/>
</dbReference>
<proteinExistence type="inferred from homology"/>
<evidence type="ECO:0000313" key="13">
    <source>
        <dbReference type="Proteomes" id="UP001153620"/>
    </source>
</evidence>
<accession>A0A9N9RNV6</accession>
<keyword evidence="9" id="KW-0496">Mitochondrion</keyword>
<keyword evidence="13" id="KW-1185">Reference proteome</keyword>
<dbReference type="InterPro" id="IPR027246">
    <property type="entry name" value="Porin_Euk/Tom40"/>
</dbReference>
<dbReference type="GO" id="GO:0008320">
    <property type="term" value="F:protein transmembrane transporter activity"/>
    <property type="evidence" value="ECO:0007669"/>
    <property type="project" value="InterPro"/>
</dbReference>
<dbReference type="CDD" id="cd07305">
    <property type="entry name" value="Porin3_Tom40"/>
    <property type="match status" value="1"/>
</dbReference>
<dbReference type="OrthoDB" id="19656at2759"/>
<feature type="region of interest" description="Disordered" evidence="11">
    <location>
        <begin position="1"/>
        <end position="45"/>
    </location>
</feature>
<keyword evidence="10" id="KW-0472">Membrane</keyword>
<name>A0A9N9RNV6_9DIPT</name>
<dbReference type="Gene3D" id="2.40.160.10">
    <property type="entry name" value="Porin"/>
    <property type="match status" value="1"/>
</dbReference>
<evidence type="ECO:0000256" key="5">
    <source>
        <dbReference type="ARBA" id="ARBA00022692"/>
    </source>
</evidence>
<evidence type="ECO:0000313" key="12">
    <source>
        <dbReference type="EMBL" id="CAG9799707.1"/>
    </source>
</evidence>
<evidence type="ECO:0000256" key="1">
    <source>
        <dbReference type="ARBA" id="ARBA00004374"/>
    </source>
</evidence>
<dbReference type="PANTHER" id="PTHR10802">
    <property type="entry name" value="MITOCHONDRIAL IMPORT RECEPTOR SUBUNIT TOM40"/>
    <property type="match status" value="1"/>
</dbReference>
<keyword evidence="5" id="KW-0812">Transmembrane</keyword>
<dbReference type="Pfam" id="PF01459">
    <property type="entry name" value="Porin_3"/>
    <property type="match status" value="1"/>
</dbReference>
<evidence type="ECO:0000256" key="6">
    <source>
        <dbReference type="ARBA" id="ARBA00022787"/>
    </source>
</evidence>
<keyword evidence="3" id="KW-0813">Transport</keyword>
<evidence type="ECO:0000256" key="10">
    <source>
        <dbReference type="ARBA" id="ARBA00023136"/>
    </source>
</evidence>
<evidence type="ECO:0000256" key="9">
    <source>
        <dbReference type="ARBA" id="ARBA00023128"/>
    </source>
</evidence>
<sequence length="327" mass="35467">MGSAGASSKPIQDTKFDLQAPIKTMADDQNESKSSSKKPLENPGTMEELHKKCKDVMPVFFEGAKLMVNKGLSNHFQVSHTINLCSASPSGYRFGATYVGTKQFSPSEAFPVILGDIDPSGNLNANIIHQFSPNIRCKFASQIQQSKMTAAQLTTDYRGQDFTASMTVGNPNLINNSGVFVTHYLQSVTNKLSLGAELAYQYGPAVPGGEIAIVSAAGRYGDENSVWSGTLGMTGIHLCYYQKASEQLQIGVELETSFRMQESTATIGYQVDLPKADLVFRGMADTNWNIAAVLEKKLQPLPFTFALCGLMNHQKNSFRLGVGLIIG</sequence>
<organism evidence="12 13">
    <name type="scientific">Chironomus riparius</name>
    <dbReference type="NCBI Taxonomy" id="315576"/>
    <lineage>
        <taxon>Eukaryota</taxon>
        <taxon>Metazoa</taxon>
        <taxon>Ecdysozoa</taxon>
        <taxon>Arthropoda</taxon>
        <taxon>Hexapoda</taxon>
        <taxon>Insecta</taxon>
        <taxon>Pterygota</taxon>
        <taxon>Neoptera</taxon>
        <taxon>Endopterygota</taxon>
        <taxon>Diptera</taxon>
        <taxon>Nematocera</taxon>
        <taxon>Chironomoidea</taxon>
        <taxon>Chironomidae</taxon>
        <taxon>Chironominae</taxon>
        <taxon>Chironomus</taxon>
    </lineage>
</organism>